<reference evidence="1" key="1">
    <citation type="journal article" date="2024" name="J. Gen. Virol.">
        <title>Novel phages of Pseudomonas syringae unveil numerous potential auxiliary metabolic genes.</title>
        <authorList>
            <person name="Feltin C."/>
            <person name="Garneau J.R."/>
            <person name="Morris C.E."/>
            <person name="Berard A."/>
            <person name="Torres-Barcelo C."/>
        </authorList>
    </citation>
    <scope>NUCLEOTIDE SEQUENCE</scope>
</reference>
<name>A0AAU6VXX8_9VIRU</name>
<dbReference type="EMBL" id="PP179310">
    <property type="protein sequence ID" value="XAI69352.1"/>
    <property type="molecule type" value="Genomic_DNA"/>
</dbReference>
<accession>A0AAU6VXX8</accession>
<evidence type="ECO:0000313" key="1">
    <source>
        <dbReference type="EMBL" id="XAI69352.1"/>
    </source>
</evidence>
<sequence length="86" mass="9532">MSKVLSIRIVPSDDVIILDIGNGTIVPFTFEEWGPTALEVKHHFSEEVKGNGENVYGVRVPVEVFQKEIDSQEGTIIYTAADGWLV</sequence>
<proteinExistence type="predicted"/>
<protein>
    <submittedName>
        <fullName evidence="1">Uncharacterized protein</fullName>
    </submittedName>
</protein>
<gene>
    <name evidence="1" type="ORF">Pyxpy01_00054</name>
</gene>
<organism evidence="1">
    <name type="scientific">Pseudomonas phage Pyxpy01</name>
    <dbReference type="NCBI Taxonomy" id="3138546"/>
    <lineage>
        <taxon>Viruses</taxon>
    </lineage>
</organism>